<accession>A0A4C2ACJ9</accession>
<feature type="region of interest" description="Disordered" evidence="1">
    <location>
        <begin position="44"/>
        <end position="76"/>
    </location>
</feature>
<feature type="compositionally biased region" description="Basic and acidic residues" evidence="1">
    <location>
        <begin position="59"/>
        <end position="76"/>
    </location>
</feature>
<keyword evidence="3" id="KW-1185">Reference proteome</keyword>
<evidence type="ECO:0000313" key="3">
    <source>
        <dbReference type="Proteomes" id="UP000299102"/>
    </source>
</evidence>
<dbReference type="Proteomes" id="UP000299102">
    <property type="component" value="Unassembled WGS sequence"/>
</dbReference>
<name>A0A4C2ACJ9_EUMVA</name>
<sequence>MGSSGVERQAPRPGSWLIMMSVDTKDEGINYMFKGGAVGWRAATESSGVGKGGNRLSRAIRERRSARPRDCRLTLP</sequence>
<comment type="caution">
    <text evidence="2">The sequence shown here is derived from an EMBL/GenBank/DDBJ whole genome shotgun (WGS) entry which is preliminary data.</text>
</comment>
<dbReference type="EMBL" id="BGZK01002852">
    <property type="protein sequence ID" value="GBP96964.1"/>
    <property type="molecule type" value="Genomic_DNA"/>
</dbReference>
<dbReference type="AlphaFoldDB" id="A0A4C2ACJ9"/>
<gene>
    <name evidence="2" type="ORF">EVAR_78695_1</name>
</gene>
<reference evidence="2 3" key="1">
    <citation type="journal article" date="2019" name="Commun. Biol.">
        <title>The bagworm genome reveals a unique fibroin gene that provides high tensile strength.</title>
        <authorList>
            <person name="Kono N."/>
            <person name="Nakamura H."/>
            <person name="Ohtoshi R."/>
            <person name="Tomita M."/>
            <person name="Numata K."/>
            <person name="Arakawa K."/>
        </authorList>
    </citation>
    <scope>NUCLEOTIDE SEQUENCE [LARGE SCALE GENOMIC DNA]</scope>
</reference>
<evidence type="ECO:0000313" key="2">
    <source>
        <dbReference type="EMBL" id="GBP96964.1"/>
    </source>
</evidence>
<organism evidence="2 3">
    <name type="scientific">Eumeta variegata</name>
    <name type="common">Bagworm moth</name>
    <name type="synonym">Eumeta japonica</name>
    <dbReference type="NCBI Taxonomy" id="151549"/>
    <lineage>
        <taxon>Eukaryota</taxon>
        <taxon>Metazoa</taxon>
        <taxon>Ecdysozoa</taxon>
        <taxon>Arthropoda</taxon>
        <taxon>Hexapoda</taxon>
        <taxon>Insecta</taxon>
        <taxon>Pterygota</taxon>
        <taxon>Neoptera</taxon>
        <taxon>Endopterygota</taxon>
        <taxon>Lepidoptera</taxon>
        <taxon>Glossata</taxon>
        <taxon>Ditrysia</taxon>
        <taxon>Tineoidea</taxon>
        <taxon>Psychidae</taxon>
        <taxon>Oiketicinae</taxon>
        <taxon>Eumeta</taxon>
    </lineage>
</organism>
<protein>
    <submittedName>
        <fullName evidence="2">Uncharacterized protein</fullName>
    </submittedName>
</protein>
<proteinExistence type="predicted"/>
<evidence type="ECO:0000256" key="1">
    <source>
        <dbReference type="SAM" id="MobiDB-lite"/>
    </source>
</evidence>